<dbReference type="RefSeq" id="WP_368649260.1">
    <property type="nucleotide sequence ID" value="NZ_CP158267.1"/>
</dbReference>
<proteinExistence type="predicted"/>
<feature type="transmembrane region" description="Helical" evidence="1">
    <location>
        <begin position="336"/>
        <end position="356"/>
    </location>
</feature>
<evidence type="ECO:0000256" key="1">
    <source>
        <dbReference type="SAM" id="Phobius"/>
    </source>
</evidence>
<evidence type="ECO:0000313" key="2">
    <source>
        <dbReference type="EMBL" id="XDJ80133.1"/>
    </source>
</evidence>
<feature type="transmembrane region" description="Helical" evidence="1">
    <location>
        <begin position="376"/>
        <end position="399"/>
    </location>
</feature>
<dbReference type="AlphaFoldDB" id="A0AB39FPR2"/>
<protein>
    <recommendedName>
        <fullName evidence="3">Chromosome partition protein Smc</fullName>
    </recommendedName>
</protein>
<keyword evidence="1" id="KW-0472">Membrane</keyword>
<name>A0AB39FPR2_9BURK</name>
<gene>
    <name evidence="2" type="ORF">ABRZ07_01035</name>
</gene>
<organism evidence="2">
    <name type="scientific">Castellaniella ginsengisoli</name>
    <dbReference type="NCBI Taxonomy" id="546114"/>
    <lineage>
        <taxon>Bacteria</taxon>
        <taxon>Pseudomonadati</taxon>
        <taxon>Pseudomonadota</taxon>
        <taxon>Betaproteobacteria</taxon>
        <taxon>Burkholderiales</taxon>
        <taxon>Alcaligenaceae</taxon>
        <taxon>Castellaniella</taxon>
    </lineage>
</organism>
<keyword evidence="1" id="KW-0812">Transmembrane</keyword>
<reference evidence="2" key="1">
    <citation type="submission" date="2024-05" db="EMBL/GenBank/DDBJ databases">
        <authorList>
            <person name="Luo Y.-C."/>
            <person name="Nicholds J."/>
            <person name="Mortimer T."/>
            <person name="Maboni G."/>
        </authorList>
    </citation>
    <scope>NUCLEOTIDE SEQUENCE</scope>
    <source>
        <strain evidence="2">141555</strain>
    </source>
</reference>
<accession>A0AB39FPR2</accession>
<keyword evidence="1" id="KW-1133">Transmembrane helix</keyword>
<dbReference type="EMBL" id="CP158267">
    <property type="protein sequence ID" value="XDJ80133.1"/>
    <property type="molecule type" value="Genomic_DNA"/>
</dbReference>
<evidence type="ECO:0008006" key="3">
    <source>
        <dbReference type="Google" id="ProtNLM"/>
    </source>
</evidence>
<sequence>MNIKIENTLQAGTAARDAWGEVFLKLSSGEIPLDKPYDILQDCTLQELDERMTATFALIEGLRRIDEGAISLVLPRLKNIDKSIGQIKTTCESALNTAKTFPDDFTLNDPSGNLQLQVVSGGAAVATWELNGLLPTVGSQQMALLDPLTLSLRFGRYRGASFFQQTATELRALADELKGLVEESSPRADSIEKALETVRASMAAIASEEEGAVEKNKEIAVLVQESQTKVDEIDAKLARTKEITGKSDALEKEVDGYRSSFDAFQKSLDARVSAHEKFEENVRSVNIKNKEREADIDRLIGQADTMIRGATTAGLSSSLDETKLSYERKLVVTQRWFLGSAIFLLICVLPIVGQLIPGPWQQWFPSTPHNGEGASVWLSALGKIILALPATWATAFFAGNYAELFHLSREYAHKAAMAKAVDGFKREAPDYKEEIVAGVFVEISDNPGSRRSPAAATPQNPITKRVMETLLGAIKKKAEGPSQ</sequence>